<name>A0A2J8RX39_PONAB</name>
<organism evidence="1">
    <name type="scientific">Pongo abelii</name>
    <name type="common">Sumatran orangutan</name>
    <name type="synonym">Pongo pygmaeus abelii</name>
    <dbReference type="NCBI Taxonomy" id="9601"/>
    <lineage>
        <taxon>Eukaryota</taxon>
        <taxon>Metazoa</taxon>
        <taxon>Chordata</taxon>
        <taxon>Craniata</taxon>
        <taxon>Vertebrata</taxon>
        <taxon>Euteleostomi</taxon>
        <taxon>Mammalia</taxon>
        <taxon>Eutheria</taxon>
        <taxon>Euarchontoglires</taxon>
        <taxon>Primates</taxon>
        <taxon>Haplorrhini</taxon>
        <taxon>Catarrhini</taxon>
        <taxon>Hominidae</taxon>
        <taxon>Pongo</taxon>
    </lineage>
</organism>
<proteinExistence type="predicted"/>
<sequence>MQAARMAPSLGRQLLRLGVGRSVCDKWDGGQRPWAPGQD</sequence>
<dbReference type="AlphaFoldDB" id="A0A2J8RX39"/>
<accession>A0A2J8RX39</accession>
<comment type="caution">
    <text evidence="1">The sequence shown here is derived from an EMBL/GenBank/DDBJ whole genome shotgun (WGS) entry which is preliminary data.</text>
</comment>
<gene>
    <name evidence="1" type="ORF">CR201_G0048123</name>
</gene>
<reference evidence="1" key="1">
    <citation type="submission" date="2017-12" db="EMBL/GenBank/DDBJ databases">
        <title>High-resolution comparative analysis of great ape genomes.</title>
        <authorList>
            <person name="Pollen A."/>
            <person name="Hastie A."/>
            <person name="Hormozdiari F."/>
            <person name="Dougherty M."/>
            <person name="Liu R."/>
            <person name="Chaisson M."/>
            <person name="Hoppe E."/>
            <person name="Hill C."/>
            <person name="Pang A."/>
            <person name="Hillier L."/>
            <person name="Baker C."/>
            <person name="Armstrong J."/>
            <person name="Shendure J."/>
            <person name="Paten B."/>
            <person name="Wilson R."/>
            <person name="Chao H."/>
            <person name="Schneider V."/>
            <person name="Ventura M."/>
            <person name="Kronenberg Z."/>
            <person name="Murali S."/>
            <person name="Gordon D."/>
            <person name="Cantsilieris S."/>
            <person name="Munson K."/>
            <person name="Nelson B."/>
            <person name="Raja A."/>
            <person name="Underwood J."/>
            <person name="Diekhans M."/>
            <person name="Fiddes I."/>
            <person name="Haussler D."/>
            <person name="Eichler E."/>
        </authorList>
    </citation>
    <scope>NUCLEOTIDE SEQUENCE [LARGE SCALE GENOMIC DNA]</scope>
    <source>
        <strain evidence="1">Susie</strain>
    </source>
</reference>
<dbReference type="EMBL" id="NDHI03003640">
    <property type="protein sequence ID" value="PNJ13089.1"/>
    <property type="molecule type" value="Genomic_DNA"/>
</dbReference>
<evidence type="ECO:0000313" key="1">
    <source>
        <dbReference type="EMBL" id="PNJ13089.1"/>
    </source>
</evidence>
<protein>
    <submittedName>
        <fullName evidence="1">ACADVL isoform 7</fullName>
    </submittedName>
</protein>